<gene>
    <name evidence="1" type="ORF">NIES23_47900</name>
</gene>
<dbReference type="EMBL" id="AP018216">
    <property type="protein sequence ID" value="BAY71966.1"/>
    <property type="molecule type" value="Genomic_DNA"/>
</dbReference>
<accession>A0A1Z4KSH9</accession>
<dbReference type="Proteomes" id="UP000217507">
    <property type="component" value="Chromosome"/>
</dbReference>
<evidence type="ECO:0000313" key="1">
    <source>
        <dbReference type="EMBL" id="BAY71966.1"/>
    </source>
</evidence>
<protein>
    <submittedName>
        <fullName evidence="1">Uncharacterized protein</fullName>
    </submittedName>
</protein>
<dbReference type="AlphaFoldDB" id="A0A1Z4KSH9"/>
<reference evidence="1 2" key="1">
    <citation type="submission" date="2017-06" db="EMBL/GenBank/DDBJ databases">
        <title>Genome sequencing of cyanobaciteial culture collection at National Institute for Environmental Studies (NIES).</title>
        <authorList>
            <person name="Hirose Y."/>
            <person name="Shimura Y."/>
            <person name="Fujisawa T."/>
            <person name="Nakamura Y."/>
            <person name="Kawachi M."/>
        </authorList>
    </citation>
    <scope>NUCLEOTIDE SEQUENCE [LARGE SCALE GENOMIC DNA]</scope>
    <source>
        <strain evidence="1 2">NIES-23</strain>
    </source>
</reference>
<proteinExistence type="predicted"/>
<sequence>MANLFNILSDQSLQKFFGEDIDNVRRSLL</sequence>
<organism evidence="1 2">
    <name type="scientific">Trichormus variabilis NIES-23</name>
    <dbReference type="NCBI Taxonomy" id="1973479"/>
    <lineage>
        <taxon>Bacteria</taxon>
        <taxon>Bacillati</taxon>
        <taxon>Cyanobacteriota</taxon>
        <taxon>Cyanophyceae</taxon>
        <taxon>Nostocales</taxon>
        <taxon>Nostocaceae</taxon>
        <taxon>Trichormus</taxon>
    </lineage>
</organism>
<evidence type="ECO:0000313" key="2">
    <source>
        <dbReference type="Proteomes" id="UP000217507"/>
    </source>
</evidence>
<name>A0A1Z4KSH9_ANAVA</name>